<evidence type="ECO:0000313" key="2">
    <source>
        <dbReference type="EMBL" id="GAA5067142.1"/>
    </source>
</evidence>
<comment type="caution">
    <text evidence="2">The sequence shown here is derived from an EMBL/GenBank/DDBJ whole genome shotgun (WGS) entry which is preliminary data.</text>
</comment>
<evidence type="ECO:0008006" key="4">
    <source>
        <dbReference type="Google" id="ProtNLM"/>
    </source>
</evidence>
<sequence length="356" mass="39888">MSAKRMGKRMSTRLLIVLLSLALGAVSGAFGYSLIAGKRKAVELAAAREEGRKEAEKALQDDLAALKPVTFAKAADAEGKAGGVVFGYEYVKPKSAALEPFYKMAHDTDLLRKLPEVHAIDGMLMLPRPINYVTAECGEVNAFYSPERGEVVMCYETMKVLQERGRELAATNKLDEGYAQRYLDANVRFILLHETGHALIQLLQVPITGREEDAVDQLATTLMLRFAGLDESTTTVTENLRMASNWFLARSTGEYNLDAYADEHALGEQRYFNLQCLLYGSDPARYLSVVTDGDLPEARAKGCPEEARRISRSWLRLLLPYVAPKFEMTEEKANRLFEQREEERDRNTSIPYVRGE</sequence>
<name>A0ABP9L083_9GAMM</name>
<protein>
    <recommendedName>
        <fullName evidence="4">Metallopeptidase</fullName>
    </recommendedName>
</protein>
<dbReference type="InterPro" id="IPR025644">
    <property type="entry name" value="DUF4344"/>
</dbReference>
<feature type="compositionally biased region" description="Basic and acidic residues" evidence="1">
    <location>
        <begin position="337"/>
        <end position="347"/>
    </location>
</feature>
<dbReference type="Proteomes" id="UP001501083">
    <property type="component" value="Unassembled WGS sequence"/>
</dbReference>
<reference evidence="3" key="1">
    <citation type="journal article" date="2019" name="Int. J. Syst. Evol. Microbiol.">
        <title>The Global Catalogue of Microorganisms (GCM) 10K type strain sequencing project: providing services to taxonomists for standard genome sequencing and annotation.</title>
        <authorList>
            <consortium name="The Broad Institute Genomics Platform"/>
            <consortium name="The Broad Institute Genome Sequencing Center for Infectious Disease"/>
            <person name="Wu L."/>
            <person name="Ma J."/>
        </authorList>
    </citation>
    <scope>NUCLEOTIDE SEQUENCE [LARGE SCALE GENOMIC DNA]</scope>
    <source>
        <strain evidence="3">JCM 19212</strain>
    </source>
</reference>
<dbReference type="EMBL" id="BAABKY010000001">
    <property type="protein sequence ID" value="GAA5067142.1"/>
    <property type="molecule type" value="Genomic_DNA"/>
</dbReference>
<organism evidence="2 3">
    <name type="scientific">Lysobacter panacisoli</name>
    <dbReference type="NCBI Taxonomy" id="1255263"/>
    <lineage>
        <taxon>Bacteria</taxon>
        <taxon>Pseudomonadati</taxon>
        <taxon>Pseudomonadota</taxon>
        <taxon>Gammaproteobacteria</taxon>
        <taxon>Lysobacterales</taxon>
        <taxon>Lysobacteraceae</taxon>
        <taxon>Lysobacter</taxon>
    </lineage>
</organism>
<accession>A0ABP9L083</accession>
<gene>
    <name evidence="2" type="ORF">GCM10025759_01340</name>
</gene>
<keyword evidence="3" id="KW-1185">Reference proteome</keyword>
<feature type="region of interest" description="Disordered" evidence="1">
    <location>
        <begin position="337"/>
        <end position="356"/>
    </location>
</feature>
<evidence type="ECO:0000313" key="3">
    <source>
        <dbReference type="Proteomes" id="UP001501083"/>
    </source>
</evidence>
<dbReference type="Pfam" id="PF14247">
    <property type="entry name" value="DUF4344"/>
    <property type="match status" value="1"/>
</dbReference>
<evidence type="ECO:0000256" key="1">
    <source>
        <dbReference type="SAM" id="MobiDB-lite"/>
    </source>
</evidence>
<proteinExistence type="predicted"/>